<dbReference type="Proteomes" id="UP000291084">
    <property type="component" value="Chromosome 4"/>
</dbReference>
<accession>A0A0S3RXI2</accession>
<reference evidence="2 3" key="1">
    <citation type="journal article" date="2015" name="Sci. Rep.">
        <title>The power of single molecule real-time sequencing technology in the de novo assembly of a eukaryotic genome.</title>
        <authorList>
            <person name="Sakai H."/>
            <person name="Naito K."/>
            <person name="Ogiso-Tanaka E."/>
            <person name="Takahashi Y."/>
            <person name="Iseki K."/>
            <person name="Muto C."/>
            <person name="Satou K."/>
            <person name="Teruya K."/>
            <person name="Shiroma A."/>
            <person name="Shimoji M."/>
            <person name="Hirano T."/>
            <person name="Itoh T."/>
            <person name="Kaga A."/>
            <person name="Tomooka N."/>
        </authorList>
    </citation>
    <scope>NUCLEOTIDE SEQUENCE [LARGE SCALE GENOMIC DNA]</scope>
    <source>
        <strain evidence="3">cv. Shumari</strain>
    </source>
</reference>
<protein>
    <submittedName>
        <fullName evidence="2">Uncharacterized protein</fullName>
    </submittedName>
</protein>
<sequence>TAHRTPHTAQQHISFFPSHQIPQILIFNAPQQPRFFPFSSSLEARRCEVRRGTARRGQVRRSEARPGEARRGATRKAVARCEDDGSGVNRFCILGFLKFHFQIWDFVLVFAI</sequence>
<name>A0A0S3RXI2_PHAAN</name>
<gene>
    <name evidence="2" type="primary">Vigan.04G282100</name>
    <name evidence="2" type="ORF">VIGAN_04282100</name>
</gene>
<evidence type="ECO:0000313" key="2">
    <source>
        <dbReference type="EMBL" id="BAT85293.1"/>
    </source>
</evidence>
<feature type="region of interest" description="Disordered" evidence="1">
    <location>
        <begin position="53"/>
        <end position="76"/>
    </location>
</feature>
<keyword evidence="3" id="KW-1185">Reference proteome</keyword>
<feature type="non-terminal residue" evidence="2">
    <location>
        <position position="1"/>
    </location>
</feature>
<dbReference type="EMBL" id="AP015037">
    <property type="protein sequence ID" value="BAT85293.1"/>
    <property type="molecule type" value="Genomic_DNA"/>
</dbReference>
<evidence type="ECO:0000313" key="3">
    <source>
        <dbReference type="Proteomes" id="UP000291084"/>
    </source>
</evidence>
<proteinExistence type="predicted"/>
<feature type="compositionally biased region" description="Basic and acidic residues" evidence="1">
    <location>
        <begin position="60"/>
        <end position="71"/>
    </location>
</feature>
<organism evidence="2 3">
    <name type="scientific">Vigna angularis var. angularis</name>
    <dbReference type="NCBI Taxonomy" id="157739"/>
    <lineage>
        <taxon>Eukaryota</taxon>
        <taxon>Viridiplantae</taxon>
        <taxon>Streptophyta</taxon>
        <taxon>Embryophyta</taxon>
        <taxon>Tracheophyta</taxon>
        <taxon>Spermatophyta</taxon>
        <taxon>Magnoliopsida</taxon>
        <taxon>eudicotyledons</taxon>
        <taxon>Gunneridae</taxon>
        <taxon>Pentapetalae</taxon>
        <taxon>rosids</taxon>
        <taxon>fabids</taxon>
        <taxon>Fabales</taxon>
        <taxon>Fabaceae</taxon>
        <taxon>Papilionoideae</taxon>
        <taxon>50 kb inversion clade</taxon>
        <taxon>NPAAA clade</taxon>
        <taxon>indigoferoid/millettioid clade</taxon>
        <taxon>Phaseoleae</taxon>
        <taxon>Vigna</taxon>
    </lineage>
</organism>
<evidence type="ECO:0000256" key="1">
    <source>
        <dbReference type="SAM" id="MobiDB-lite"/>
    </source>
</evidence>
<dbReference type="AlphaFoldDB" id="A0A0S3RXI2"/>